<evidence type="ECO:0000259" key="12">
    <source>
        <dbReference type="SMART" id="SM00978"/>
    </source>
</evidence>
<protein>
    <recommendedName>
        <fullName evidence="12">Tim44-like domain-containing protein</fullName>
    </recommendedName>
</protein>
<dbReference type="Gene3D" id="3.10.450.240">
    <property type="match status" value="1"/>
</dbReference>
<evidence type="ECO:0000256" key="2">
    <source>
        <dbReference type="ARBA" id="ARBA00009597"/>
    </source>
</evidence>
<keyword evidence="7" id="KW-0472">Membrane</keyword>
<keyword evidence="4" id="KW-0809">Transit peptide</keyword>
<dbReference type="PANTHER" id="PTHR10721:SF1">
    <property type="entry name" value="MITOCHONDRIAL IMPORT INNER MEMBRANE TRANSLOCASE SUBUNIT TIM44"/>
    <property type="match status" value="1"/>
</dbReference>
<feature type="coiled-coil region" evidence="10">
    <location>
        <begin position="65"/>
        <end position="92"/>
    </location>
</feature>
<evidence type="ECO:0000256" key="9">
    <source>
        <dbReference type="ARBA" id="ARBA00063640"/>
    </source>
</evidence>
<dbReference type="InterPro" id="IPR039544">
    <property type="entry name" value="Tim44-like"/>
</dbReference>
<evidence type="ECO:0000256" key="11">
    <source>
        <dbReference type="SAM" id="MobiDB-lite"/>
    </source>
</evidence>
<reference evidence="13" key="1">
    <citation type="submission" date="2022-04" db="EMBL/GenBank/DDBJ databases">
        <title>A functionally conserved STORR gene fusion in Papaver species that diverged 16.8 million years ago.</title>
        <authorList>
            <person name="Catania T."/>
        </authorList>
    </citation>
    <scope>NUCLEOTIDE SEQUENCE</scope>
    <source>
        <strain evidence="13">S-188037</strain>
    </source>
</reference>
<dbReference type="GO" id="GO:0051087">
    <property type="term" value="F:protein-folding chaperone binding"/>
    <property type="evidence" value="ECO:0007669"/>
    <property type="project" value="TreeGrafter"/>
</dbReference>
<evidence type="ECO:0000256" key="7">
    <source>
        <dbReference type="ARBA" id="ARBA00023136"/>
    </source>
</evidence>
<organism evidence="13 14">
    <name type="scientific">Papaver atlanticum</name>
    <dbReference type="NCBI Taxonomy" id="357466"/>
    <lineage>
        <taxon>Eukaryota</taxon>
        <taxon>Viridiplantae</taxon>
        <taxon>Streptophyta</taxon>
        <taxon>Embryophyta</taxon>
        <taxon>Tracheophyta</taxon>
        <taxon>Spermatophyta</taxon>
        <taxon>Magnoliopsida</taxon>
        <taxon>Ranunculales</taxon>
        <taxon>Papaveraceae</taxon>
        <taxon>Papaveroideae</taxon>
        <taxon>Papaver</taxon>
    </lineage>
</organism>
<dbReference type="GO" id="GO:0030150">
    <property type="term" value="P:protein import into mitochondrial matrix"/>
    <property type="evidence" value="ECO:0007669"/>
    <property type="project" value="TreeGrafter"/>
</dbReference>
<feature type="compositionally biased region" description="Polar residues" evidence="11">
    <location>
        <begin position="166"/>
        <end position="177"/>
    </location>
</feature>
<evidence type="ECO:0000313" key="14">
    <source>
        <dbReference type="Proteomes" id="UP001202328"/>
    </source>
</evidence>
<evidence type="ECO:0000256" key="3">
    <source>
        <dbReference type="ARBA" id="ARBA00022792"/>
    </source>
</evidence>
<dbReference type="GO" id="GO:0006626">
    <property type="term" value="P:protein targeting to mitochondrion"/>
    <property type="evidence" value="ECO:0007669"/>
    <property type="project" value="UniProtKB-ARBA"/>
</dbReference>
<keyword evidence="6" id="KW-0496">Mitochondrion</keyword>
<feature type="region of interest" description="Disordered" evidence="11">
    <location>
        <begin position="131"/>
        <end position="177"/>
    </location>
</feature>
<comment type="subunit">
    <text evidence="9">Probable component of the PAM complex at least composed of a mitochondrial HSP70 protein, TIMM44 and TIMM14. The complex interacts with the TIMM23 component of the TIM17:23 complex.</text>
</comment>
<keyword evidence="3" id="KW-0999">Mitochondrion inner membrane</keyword>
<accession>A0AAD4T658</accession>
<comment type="subcellular location">
    <subcellularLocation>
        <location evidence="1">Mitochondrion inner membrane</location>
    </subcellularLocation>
</comment>
<dbReference type="GO" id="GO:0015462">
    <property type="term" value="F:ABC-type protein transporter activity"/>
    <property type="evidence" value="ECO:0007669"/>
    <property type="project" value="UniProtKB-ARBA"/>
</dbReference>
<evidence type="ECO:0000256" key="8">
    <source>
        <dbReference type="ARBA" id="ARBA00057148"/>
    </source>
</evidence>
<evidence type="ECO:0000256" key="10">
    <source>
        <dbReference type="SAM" id="Coils"/>
    </source>
</evidence>
<evidence type="ECO:0000256" key="4">
    <source>
        <dbReference type="ARBA" id="ARBA00022946"/>
    </source>
</evidence>
<dbReference type="AlphaFoldDB" id="A0AAD4T658"/>
<evidence type="ECO:0000256" key="6">
    <source>
        <dbReference type="ARBA" id="ARBA00023128"/>
    </source>
</evidence>
<dbReference type="SMART" id="SM00978">
    <property type="entry name" value="Tim44"/>
    <property type="match status" value="1"/>
</dbReference>
<dbReference type="InterPro" id="IPR007379">
    <property type="entry name" value="Tim44-like_dom"/>
</dbReference>
<feature type="domain" description="Tim44-like" evidence="12">
    <location>
        <begin position="327"/>
        <end position="479"/>
    </location>
</feature>
<evidence type="ECO:0000313" key="13">
    <source>
        <dbReference type="EMBL" id="KAI3937663.1"/>
    </source>
</evidence>
<dbReference type="EMBL" id="JAJJMB010005688">
    <property type="protein sequence ID" value="KAI3937663.1"/>
    <property type="molecule type" value="Genomic_DNA"/>
</dbReference>
<comment type="similarity">
    <text evidence="2">Belongs to the Tim44 family.</text>
</comment>
<feature type="compositionally biased region" description="Polar residues" evidence="11">
    <location>
        <begin position="141"/>
        <end position="153"/>
    </location>
</feature>
<sequence>MGSRKLVRDLFLAKQLLFPLQSRQVVSSRLRLVSTNNGLLGSRRFSVFNEFSEKLKGEVKSNPDIQKSIKQLKEKAGEIKEAKEELKVRTKQTTEKLYKSVDGVWTEAEATAKKVSANVKEKLSAATEEVKETFGLGKQDSPGSSTKTSTNTGAHVKDEKNAPSGEATSQNAESGDSQQSYFNRFKSTVSSAAPTVSSAFKKIKETKVLDIAKQGYAIVKDELSGKPSKRRHMQHEASSYPKGERSTKTDIVIVPTKQSRWGKKWEAFKEKMQGNPVIKRISGISEPVLTKSQEIVEDVREAWETSDHPVVHKMQDINETVFGETDAAISYKEILRRDPSFSLPDFVAEVQEMIRPTLIAYFKGDVETLKKNCSPEVIERCKAEKQAYESQGMFFSNKILHISDVEVHETKLMGSSPIIIVVFQTQQIYCVMDKEGSITEGGKDTIQTVLYQWAMQQVDIEDQEEGALYPIWRLRETQQLGMKALI</sequence>
<dbReference type="GO" id="GO:0005744">
    <property type="term" value="C:TIM23 mitochondrial import inner membrane translocase complex"/>
    <property type="evidence" value="ECO:0007669"/>
    <property type="project" value="UniProtKB-ARBA"/>
</dbReference>
<comment type="caution">
    <text evidence="13">The sequence shown here is derived from an EMBL/GenBank/DDBJ whole genome shotgun (WGS) entry which is preliminary data.</text>
</comment>
<gene>
    <name evidence="13" type="ORF">MKW98_028005</name>
</gene>
<dbReference type="FunFam" id="3.10.450.240:FF:000005">
    <property type="entry name" value="Mitochondrial import inner membrane translocase subunit TIM44-2"/>
    <property type="match status" value="1"/>
</dbReference>
<evidence type="ECO:0000256" key="5">
    <source>
        <dbReference type="ARBA" id="ARBA00023054"/>
    </source>
</evidence>
<name>A0AAD4T658_9MAGN</name>
<keyword evidence="14" id="KW-1185">Reference proteome</keyword>
<keyword evidence="5 10" id="KW-0175">Coiled coil</keyword>
<dbReference type="InterPro" id="IPR032710">
    <property type="entry name" value="NTF2-like_dom_sf"/>
</dbReference>
<dbReference type="Proteomes" id="UP001202328">
    <property type="component" value="Unassembled WGS sequence"/>
</dbReference>
<dbReference type="SUPFAM" id="SSF54427">
    <property type="entry name" value="NTF2-like"/>
    <property type="match status" value="1"/>
</dbReference>
<evidence type="ECO:0000256" key="1">
    <source>
        <dbReference type="ARBA" id="ARBA00004273"/>
    </source>
</evidence>
<feature type="region of interest" description="Disordered" evidence="11">
    <location>
        <begin position="223"/>
        <end position="247"/>
    </location>
</feature>
<comment type="function">
    <text evidence="8">Essential component of the PAM complex, a complex required for the translocation of transit peptide-containing proteins from the inner membrane into the mitochondrial matrix in an ATP-dependent manner. Recruits mitochondrial HSP70 to drive protein translocation into the matrix using ATP as an energy source.</text>
</comment>
<proteinExistence type="inferred from homology"/>
<dbReference type="PANTHER" id="PTHR10721">
    <property type="entry name" value="MITOCHONDRIAL IMPORT INNER MEMBRANE TRANSLOCASE SUBUNIT TIM44"/>
    <property type="match status" value="1"/>
</dbReference>
<dbReference type="Pfam" id="PF04280">
    <property type="entry name" value="Tim44"/>
    <property type="match status" value="1"/>
</dbReference>